<dbReference type="GO" id="GO:0016887">
    <property type="term" value="F:ATP hydrolysis activity"/>
    <property type="evidence" value="ECO:0007669"/>
    <property type="project" value="InterPro"/>
</dbReference>
<feature type="coiled-coil region" evidence="6">
    <location>
        <begin position="170"/>
        <end position="506"/>
    </location>
</feature>
<dbReference type="GO" id="GO:0007059">
    <property type="term" value="P:chromosome segregation"/>
    <property type="evidence" value="ECO:0007669"/>
    <property type="project" value="UniProtKB-UniRule"/>
</dbReference>
<evidence type="ECO:0000259" key="7">
    <source>
        <dbReference type="Pfam" id="PF02463"/>
    </source>
</evidence>
<dbReference type="InterPro" id="IPR027417">
    <property type="entry name" value="P-loop_NTPase"/>
</dbReference>
<dbReference type="Gene3D" id="1.10.287.1490">
    <property type="match status" value="1"/>
</dbReference>
<evidence type="ECO:0000313" key="9">
    <source>
        <dbReference type="Proteomes" id="UP000066549"/>
    </source>
</evidence>
<comment type="subcellular location">
    <subcellularLocation>
        <location evidence="6">Cytoplasm</location>
    </subcellularLocation>
</comment>
<dbReference type="SUPFAM" id="SSF75553">
    <property type="entry name" value="Smc hinge domain"/>
    <property type="match status" value="1"/>
</dbReference>
<evidence type="ECO:0000313" key="8">
    <source>
        <dbReference type="EMBL" id="AKO66420.1"/>
    </source>
</evidence>
<comment type="similarity">
    <text evidence="6">Belongs to the SMC family.</text>
</comment>
<evidence type="ECO:0000256" key="6">
    <source>
        <dbReference type="HAMAP-Rule" id="MF_01894"/>
    </source>
</evidence>
<evidence type="ECO:0000256" key="5">
    <source>
        <dbReference type="ARBA" id="ARBA00023125"/>
    </source>
</evidence>
<keyword evidence="1 6" id="KW-0963">Cytoplasm</keyword>
<sequence length="1169" mass="133076">MKLRQIKLAGFKTFVDPTTISLPGQLVGIVGPNGCGKSNIMESVKWVLGSSSAKELRGESMESVIFNGTDTRPAISRASVELLFDNTENKAANEWTKYSEIAVRRTIEKDKGSTYSINGINVRRKDIADLFYGTGLGTRGYAIIGQNTVSQLVEAKPEELKNFLEEAAGISKYKERRKETEYRLRDTRDNLQRVQDLEKEINSAISKLEAQAEAAKKYNLFKGQLKQLEAQLAYLKKETAAKTWKESQEKLKQTEVKLEQKKTELTKAELAVENSREDLKSENEALNPIQANFYEISSKVSSVESKIESNRNEEERAKVQVEQSNNRIKEITEELARLNNLSDQLKNDLTEHEKLISEYQNTYKEKEDYYKKTESEFLEINNEFKSVEENLQESKEQLRLDQNTISFMDGKIQDFEKRFDQLQTELKNQENLLNEANSSGDENIAELSSVIEGLNKEINSKKDSMDNHSEVLDALYDERQDIQTELSQVEAEIKSLNSLIDSQVNQEQIDRWLEVNHINSDYSLLNKVKIDEKFAKALDSVMGVKSNAYFSSKFNTHESSFGVTVMTSSSESIHNNSKFEDLKPLNQLIEIEPEYRPVISELTQNIFIIEDLSQLDTYREKLSPGQSLVDANGNIYGRLYQYLRGTNDITVDAFATKAKIEELSEALKMLQETNQSVVSKISLEKEKMDENKDSLSNLIDQRDVTEKELKALEIKFSRQRFQKASATERIQSISDELEVIDKEKNLIASDRQTKYESSQKLSNVINDLTQTIENVSVEKNSKEQSFIEAKRVFEEAEKEKREIEYKINLAQAKINDINERNQILSNEQGTLSRTSGEFNLDMFAQKHNELNQDLEKFINEKQSAEEQLKDKRDQLAIKETALREKEQARLTIIQEINPISEAFQAETLKEQQTKIDYDYSAKEFLKFNTNDDEVASEIDGESATSIGEKIEKLNQKIERIGPINMAAVSELESERERAAYIASQVEDLSQASATLEEAIGKIDRETRDKLKETYNSVNQNLNDYFRKLFGGGKAVLELLGNEILDTGLQIVAQPPGKKNTTIHLLSGGEKALTAIALVFALFRLNPAPFCLLDEVDAPLDDSNTERFCELVKEMSSNTQFLYVSHNKITMELAEQLIGVTMQESGVSKIVEVDLNNAKETPREEPQVSS</sequence>
<dbReference type="Gene3D" id="3.40.50.300">
    <property type="entry name" value="P-loop containing nucleotide triphosphate hydrolases"/>
    <property type="match status" value="2"/>
</dbReference>
<evidence type="ECO:0000256" key="1">
    <source>
        <dbReference type="ARBA" id="ARBA00022490"/>
    </source>
</evidence>
<dbReference type="Proteomes" id="UP000066549">
    <property type="component" value="Chromosome"/>
</dbReference>
<dbReference type="GO" id="GO:0030261">
    <property type="term" value="P:chromosome condensation"/>
    <property type="evidence" value="ECO:0007669"/>
    <property type="project" value="InterPro"/>
</dbReference>
<accession>A0A0H4J316</accession>
<dbReference type="GO" id="GO:0005524">
    <property type="term" value="F:ATP binding"/>
    <property type="evidence" value="ECO:0007669"/>
    <property type="project" value="UniProtKB-UniRule"/>
</dbReference>
<dbReference type="PATRIC" id="fig|1623450.3.peg.1439"/>
<keyword evidence="9" id="KW-1185">Reference proteome</keyword>
<dbReference type="GO" id="GO:0006260">
    <property type="term" value="P:DNA replication"/>
    <property type="evidence" value="ECO:0007669"/>
    <property type="project" value="UniProtKB-UniRule"/>
</dbReference>
<gene>
    <name evidence="6" type="primary">smc</name>
    <name evidence="8" type="ORF">VI33_07205</name>
</gene>
<dbReference type="PIRSF" id="PIRSF005719">
    <property type="entry name" value="SMC"/>
    <property type="match status" value="1"/>
</dbReference>
<name>A0A0H4J316_9PROT</name>
<dbReference type="GO" id="GO:0007062">
    <property type="term" value="P:sister chromatid cohesion"/>
    <property type="evidence" value="ECO:0007669"/>
    <property type="project" value="InterPro"/>
</dbReference>
<dbReference type="InterPro" id="IPR024704">
    <property type="entry name" value="SMC"/>
</dbReference>
<protein>
    <recommendedName>
        <fullName evidence="6">Chromosome partition protein Smc</fullName>
    </recommendedName>
</protein>
<dbReference type="GO" id="GO:0003677">
    <property type="term" value="F:DNA binding"/>
    <property type="evidence" value="ECO:0007669"/>
    <property type="project" value="UniProtKB-UniRule"/>
</dbReference>
<dbReference type="AlphaFoldDB" id="A0A0H4J316"/>
<dbReference type="NCBIfam" id="TIGR02168">
    <property type="entry name" value="SMC_prok_B"/>
    <property type="match status" value="1"/>
</dbReference>
<comment type="domain">
    <text evidence="6">Contains large globular domains required for ATP hydrolysis at each terminus and a third globular domain forming a flexible hinge near the middle of the molecule. These domains are separated by coiled-coil structures.</text>
</comment>
<dbReference type="Pfam" id="PF02463">
    <property type="entry name" value="SMC_N"/>
    <property type="match status" value="1"/>
</dbReference>
<dbReference type="InterPro" id="IPR036277">
    <property type="entry name" value="SMC_hinge_sf"/>
</dbReference>
<feature type="coiled-coil region" evidence="6">
    <location>
        <begin position="653"/>
        <end position="888"/>
    </location>
</feature>
<dbReference type="SUPFAM" id="SSF57997">
    <property type="entry name" value="Tropomyosin"/>
    <property type="match status" value="1"/>
</dbReference>
<dbReference type="InterPro" id="IPR011890">
    <property type="entry name" value="SMC_prok"/>
</dbReference>
<keyword evidence="2 6" id="KW-0547">Nucleotide-binding</keyword>
<dbReference type="GO" id="GO:0005694">
    <property type="term" value="C:chromosome"/>
    <property type="evidence" value="ECO:0007669"/>
    <property type="project" value="InterPro"/>
</dbReference>
<organism evidence="8 9">
    <name type="scientific">Methylophilales bacterium MBRS-H7</name>
    <dbReference type="NCBI Taxonomy" id="1623450"/>
    <lineage>
        <taxon>Bacteria</taxon>
        <taxon>Pseudomonadati</taxon>
        <taxon>Pseudomonadota</taxon>
        <taxon>Betaproteobacteria</taxon>
        <taxon>Nitrosomonadales</taxon>
        <taxon>OM43 clade</taxon>
    </lineage>
</organism>
<evidence type="ECO:0000256" key="2">
    <source>
        <dbReference type="ARBA" id="ARBA00022741"/>
    </source>
</evidence>
<keyword evidence="3 6" id="KW-0067">ATP-binding</keyword>
<evidence type="ECO:0000256" key="4">
    <source>
        <dbReference type="ARBA" id="ARBA00023054"/>
    </source>
</evidence>
<dbReference type="CDD" id="cd03278">
    <property type="entry name" value="ABC_SMC_barmotin"/>
    <property type="match status" value="1"/>
</dbReference>
<dbReference type="PANTHER" id="PTHR43977">
    <property type="entry name" value="STRUCTURAL MAINTENANCE OF CHROMOSOMES PROTEIN 3"/>
    <property type="match status" value="1"/>
</dbReference>
<keyword evidence="4 6" id="KW-0175">Coiled coil</keyword>
<evidence type="ECO:0000256" key="3">
    <source>
        <dbReference type="ARBA" id="ARBA00022840"/>
    </source>
</evidence>
<dbReference type="GO" id="GO:0005737">
    <property type="term" value="C:cytoplasm"/>
    <property type="evidence" value="ECO:0007669"/>
    <property type="project" value="UniProtKB-SubCell"/>
</dbReference>
<dbReference type="SUPFAM" id="SSF52540">
    <property type="entry name" value="P-loop containing nucleoside triphosphate hydrolases"/>
    <property type="match status" value="2"/>
</dbReference>
<reference evidence="8 9" key="1">
    <citation type="submission" date="2015-03" db="EMBL/GenBank/DDBJ databases">
        <title>Comparative analysis of the OM43 clade including a novel species from Red Sea uncovers genomic and metabolic diversity among marine methylotrophs.</title>
        <authorList>
            <person name="Jimenez-Infante F."/>
            <person name="Ngugi D.K."/>
            <person name="Vinu M."/>
            <person name="Alam I."/>
            <person name="Kamau A."/>
            <person name="Blom J."/>
            <person name="Bajic V.B."/>
            <person name="Stingl U."/>
        </authorList>
    </citation>
    <scope>NUCLEOTIDE SEQUENCE [LARGE SCALE GENOMIC DNA]</scope>
    <source>
        <strain evidence="8 9">MBRSH7</strain>
    </source>
</reference>
<feature type="binding site" evidence="6">
    <location>
        <begin position="32"/>
        <end position="39"/>
    </location>
    <ligand>
        <name>ATP</name>
        <dbReference type="ChEBI" id="CHEBI:30616"/>
    </ligand>
</feature>
<dbReference type="HAMAP" id="MF_01894">
    <property type="entry name" value="Smc_prok"/>
    <property type="match status" value="1"/>
</dbReference>
<comment type="subunit">
    <text evidence="6">Homodimer.</text>
</comment>
<keyword evidence="5 6" id="KW-0238">DNA-binding</keyword>
<dbReference type="InterPro" id="IPR003395">
    <property type="entry name" value="RecF/RecN/SMC_N"/>
</dbReference>
<dbReference type="EMBL" id="CP011002">
    <property type="protein sequence ID" value="AKO66420.1"/>
    <property type="molecule type" value="Genomic_DNA"/>
</dbReference>
<comment type="function">
    <text evidence="6">Required for chromosome condensation and partitioning.</text>
</comment>
<proteinExistence type="inferred from homology"/>
<feature type="coiled-coil region" evidence="6">
    <location>
        <begin position="985"/>
        <end position="1027"/>
    </location>
</feature>
<feature type="domain" description="RecF/RecN/SMC N-terminal" evidence="7">
    <location>
        <begin position="3"/>
        <end position="1147"/>
    </location>
</feature>